<dbReference type="Proteomes" id="UP000035017">
    <property type="component" value="Unassembled WGS sequence"/>
</dbReference>
<evidence type="ECO:0000256" key="1">
    <source>
        <dbReference type="ARBA" id="ARBA00004377"/>
    </source>
</evidence>
<evidence type="ECO:0000256" key="9">
    <source>
        <dbReference type="RuleBase" id="RU365093"/>
    </source>
</evidence>
<dbReference type="Pfam" id="PF26002">
    <property type="entry name" value="Beta-barrel_AprE"/>
    <property type="match status" value="1"/>
</dbReference>
<dbReference type="EMBL" id="JXQV01000043">
    <property type="protein sequence ID" value="KIP98151.1"/>
    <property type="molecule type" value="Genomic_DNA"/>
</dbReference>
<dbReference type="Gene3D" id="2.40.30.170">
    <property type="match status" value="1"/>
</dbReference>
<evidence type="ECO:0000256" key="5">
    <source>
        <dbReference type="ARBA" id="ARBA00022519"/>
    </source>
</evidence>
<feature type="domain" description="AprE-like beta-barrel" evidence="12">
    <location>
        <begin position="339"/>
        <end position="426"/>
    </location>
</feature>
<dbReference type="InterPro" id="IPR058982">
    <property type="entry name" value="Beta-barrel_AprE"/>
</dbReference>
<evidence type="ECO:0000256" key="8">
    <source>
        <dbReference type="ARBA" id="ARBA00023136"/>
    </source>
</evidence>
<dbReference type="GO" id="GO:0015031">
    <property type="term" value="P:protein transport"/>
    <property type="evidence" value="ECO:0007669"/>
    <property type="project" value="InterPro"/>
</dbReference>
<dbReference type="InterPro" id="IPR010129">
    <property type="entry name" value="T1SS_HlyD"/>
</dbReference>
<sequence length="448" mass="48643">MKKGGTKSRGANRLPGSIDAITSIRGPAMAGLGVIALLLGGFSAWAFSAPLSGAIIATGKIVTDSNAQIVRHERGGVLAALLVREGSHVQEGDIVATLQRAQEQSALQELRARIAGLAARQQRLTAEQLDRNDLAISIDTLPKSVEGLEATLIDYLINDQMTEFRDRRTQLSDTLGVLLAQRRAFEEQMLGSQGQLDALNGQLSSLATDVELRRTAIKDGFGRESALREMERQEGSARGEIAKMNSTLAALRHQIEEIDQRIGSTRSQFKEKVSNELSKTRSELIEAIETLAGKAETAARVDIRAPVTGVVKTLHVNTIGSAVEPYRPLLEIVPEGRPLLLEAHIQPTDVDNVFPQQKAKVVLSAFNRHLFDPADAHVEFVAGDATKDEATGQSYFVVRLAVDATGDKPLPPIVPGMPAEAYLVTGDRTFAEYIAEPFVQSFRRAFRQ</sequence>
<dbReference type="PRINTS" id="PR01490">
    <property type="entry name" value="RTXTOXIND"/>
</dbReference>
<keyword evidence="6" id="KW-0812">Transmembrane</keyword>
<dbReference type="PANTHER" id="PTHR30386">
    <property type="entry name" value="MEMBRANE FUSION SUBUNIT OF EMRAB-TOLC MULTIDRUG EFFLUX PUMP"/>
    <property type="match status" value="1"/>
</dbReference>
<comment type="subcellular location">
    <subcellularLocation>
        <location evidence="1 9">Cell inner membrane</location>
        <topology evidence="1 9">Single-pass membrane protein</topology>
    </subcellularLocation>
</comment>
<evidence type="ECO:0000256" key="7">
    <source>
        <dbReference type="ARBA" id="ARBA00022989"/>
    </source>
</evidence>
<keyword evidence="5 9" id="KW-0997">Cell inner membrane</keyword>
<feature type="coiled-coil region" evidence="10">
    <location>
        <begin position="241"/>
        <end position="290"/>
    </location>
</feature>
<protein>
    <recommendedName>
        <fullName evidence="9">Membrane fusion protein (MFP) family protein</fullName>
    </recommendedName>
</protein>
<evidence type="ECO:0000256" key="3">
    <source>
        <dbReference type="ARBA" id="ARBA00022448"/>
    </source>
</evidence>
<comment type="similarity">
    <text evidence="2 9">Belongs to the membrane fusion protein (MFP) (TC 8.A.1) family.</text>
</comment>
<dbReference type="AlphaFoldDB" id="A0A0D0JRW3"/>
<comment type="caution">
    <text evidence="13">The sequence shown here is derived from an EMBL/GenBank/DDBJ whole genome shotgun (WGS) entry which is preliminary data.</text>
</comment>
<dbReference type="PANTHER" id="PTHR30386:SF17">
    <property type="entry name" value="ALKALINE PROTEASE SECRETION PROTEIN APRE"/>
    <property type="match status" value="1"/>
</dbReference>
<dbReference type="OrthoDB" id="9810980at2"/>
<evidence type="ECO:0000256" key="2">
    <source>
        <dbReference type="ARBA" id="ARBA00009477"/>
    </source>
</evidence>
<organism evidence="13 14">
    <name type="scientific">Agrobacterium tumefaciens</name>
    <dbReference type="NCBI Taxonomy" id="358"/>
    <lineage>
        <taxon>Bacteria</taxon>
        <taxon>Pseudomonadati</taxon>
        <taxon>Pseudomonadota</taxon>
        <taxon>Alphaproteobacteria</taxon>
        <taxon>Hyphomicrobiales</taxon>
        <taxon>Rhizobiaceae</taxon>
        <taxon>Rhizobium/Agrobacterium group</taxon>
        <taxon>Agrobacterium</taxon>
        <taxon>Agrobacterium tumefaciens complex</taxon>
    </lineage>
</organism>
<dbReference type="InterPro" id="IPR058781">
    <property type="entry name" value="HH_AprE-like"/>
</dbReference>
<keyword evidence="8" id="KW-0472">Membrane</keyword>
<accession>A0A0D0JRW3</accession>
<evidence type="ECO:0000259" key="12">
    <source>
        <dbReference type="Pfam" id="PF26002"/>
    </source>
</evidence>
<evidence type="ECO:0000259" key="11">
    <source>
        <dbReference type="Pfam" id="PF25994"/>
    </source>
</evidence>
<evidence type="ECO:0000256" key="10">
    <source>
        <dbReference type="SAM" id="Coils"/>
    </source>
</evidence>
<keyword evidence="10" id="KW-0175">Coiled coil</keyword>
<keyword evidence="7" id="KW-1133">Transmembrane helix</keyword>
<evidence type="ECO:0000313" key="14">
    <source>
        <dbReference type="Proteomes" id="UP000035017"/>
    </source>
</evidence>
<dbReference type="Gene3D" id="1.10.287.1490">
    <property type="match status" value="1"/>
</dbReference>
<proteinExistence type="inferred from homology"/>
<dbReference type="GO" id="GO:0005886">
    <property type="term" value="C:plasma membrane"/>
    <property type="evidence" value="ECO:0007669"/>
    <property type="project" value="UniProtKB-SubCell"/>
</dbReference>
<dbReference type="NCBIfam" id="TIGR01843">
    <property type="entry name" value="type_I_hlyD"/>
    <property type="match status" value="1"/>
</dbReference>
<feature type="coiled-coil region" evidence="10">
    <location>
        <begin position="100"/>
        <end position="127"/>
    </location>
</feature>
<evidence type="ECO:0000256" key="6">
    <source>
        <dbReference type="ARBA" id="ARBA00022692"/>
    </source>
</evidence>
<reference evidence="13 14" key="1">
    <citation type="submission" date="2014-12" db="EMBL/GenBank/DDBJ databases">
        <title>16Stimator: statistical estimation of ribosomal gene copy numbers from draft genome assemblies.</title>
        <authorList>
            <person name="Perisin M.A."/>
            <person name="Vetter M."/>
            <person name="Gilbert J.A."/>
            <person name="Bergelson J."/>
        </authorList>
    </citation>
    <scope>NUCLEOTIDE SEQUENCE [LARGE SCALE GENOMIC DNA]</scope>
    <source>
        <strain evidence="13 14">MEJ076</strain>
    </source>
</reference>
<name>A0A0D0JRW3_AGRTU</name>
<keyword evidence="3 9" id="KW-0813">Transport</keyword>
<evidence type="ECO:0000256" key="4">
    <source>
        <dbReference type="ARBA" id="ARBA00022475"/>
    </source>
</evidence>
<keyword evidence="4 9" id="KW-1003">Cell membrane</keyword>
<gene>
    <name evidence="13" type="ORF">RU07_22455</name>
</gene>
<dbReference type="Gene3D" id="2.40.50.100">
    <property type="match status" value="1"/>
</dbReference>
<dbReference type="Pfam" id="PF25994">
    <property type="entry name" value="HH_AprE"/>
    <property type="match status" value="1"/>
</dbReference>
<feature type="domain" description="AprE-like long alpha-helical hairpin" evidence="11">
    <location>
        <begin position="104"/>
        <end position="294"/>
    </location>
</feature>
<dbReference type="InterPro" id="IPR050739">
    <property type="entry name" value="MFP"/>
</dbReference>
<evidence type="ECO:0000313" key="13">
    <source>
        <dbReference type="EMBL" id="KIP98151.1"/>
    </source>
</evidence>